<organism evidence="1 2">
    <name type="scientific">Riemerella columbipharyngis</name>
    <dbReference type="NCBI Taxonomy" id="1071918"/>
    <lineage>
        <taxon>Bacteria</taxon>
        <taxon>Pseudomonadati</taxon>
        <taxon>Bacteroidota</taxon>
        <taxon>Flavobacteriia</taxon>
        <taxon>Flavobacteriales</taxon>
        <taxon>Weeksellaceae</taxon>
        <taxon>Riemerella</taxon>
    </lineage>
</organism>
<dbReference type="AlphaFoldDB" id="A0A1G7DVG6"/>
<proteinExistence type="predicted"/>
<sequence>MIKYKAVNPLNVKKYNSNLLSNHNIIFISMEYFY</sequence>
<name>A0A1G7DVG6_9FLAO</name>
<accession>A0A1G7DVG6</accession>
<dbReference type="Proteomes" id="UP000198517">
    <property type="component" value="Unassembled WGS sequence"/>
</dbReference>
<evidence type="ECO:0000313" key="2">
    <source>
        <dbReference type="Proteomes" id="UP000198517"/>
    </source>
</evidence>
<keyword evidence="2" id="KW-1185">Reference proteome</keyword>
<protein>
    <submittedName>
        <fullName evidence="1">Uncharacterized protein</fullName>
    </submittedName>
</protein>
<evidence type="ECO:0000313" key="1">
    <source>
        <dbReference type="EMBL" id="SDE54995.1"/>
    </source>
</evidence>
<dbReference type="EMBL" id="FNAS01000012">
    <property type="protein sequence ID" value="SDE54995.1"/>
    <property type="molecule type" value="Genomic_DNA"/>
</dbReference>
<gene>
    <name evidence="1" type="ORF">SAMN05421544_11259</name>
</gene>
<reference evidence="1 2" key="1">
    <citation type="submission" date="2016-10" db="EMBL/GenBank/DDBJ databases">
        <authorList>
            <person name="de Groot N.N."/>
        </authorList>
    </citation>
    <scope>NUCLEOTIDE SEQUENCE [LARGE SCALE GENOMIC DNA]</scope>
    <source>
        <strain evidence="1 2">DSM 24015</strain>
    </source>
</reference>